<reference evidence="1" key="1">
    <citation type="submission" date="2014-05" db="EMBL/GenBank/DDBJ databases">
        <title>The transcriptome of the halophilic microalga Tetraselmis sp. GSL018 isolated from the Great Salt Lake, Utah.</title>
        <authorList>
            <person name="Jinkerson R.E."/>
            <person name="D'Adamo S."/>
            <person name="Posewitz M.C."/>
        </authorList>
    </citation>
    <scope>NUCLEOTIDE SEQUENCE</scope>
    <source>
        <strain evidence="1">GSL018</strain>
    </source>
</reference>
<name>A0A061QQM3_9CHLO</name>
<organism evidence="1">
    <name type="scientific">Tetraselmis sp. GSL018</name>
    <dbReference type="NCBI Taxonomy" id="582737"/>
    <lineage>
        <taxon>Eukaryota</taxon>
        <taxon>Viridiplantae</taxon>
        <taxon>Chlorophyta</taxon>
        <taxon>core chlorophytes</taxon>
        <taxon>Chlorodendrophyceae</taxon>
        <taxon>Chlorodendrales</taxon>
        <taxon>Chlorodendraceae</taxon>
        <taxon>Tetraselmis</taxon>
    </lineage>
</organism>
<feature type="non-terminal residue" evidence="1">
    <location>
        <position position="1"/>
    </location>
</feature>
<sequence length="40" mass="4666">LLCKLLWQGLNWFAEPISFPDSDGLPNGFQLELSLMRKMR</sequence>
<evidence type="ECO:0000313" key="1">
    <source>
        <dbReference type="EMBL" id="JAC62972.1"/>
    </source>
</evidence>
<proteinExistence type="predicted"/>
<dbReference type="EMBL" id="GBEZ01023963">
    <property type="protein sequence ID" value="JAC62972.1"/>
    <property type="molecule type" value="Transcribed_RNA"/>
</dbReference>
<dbReference type="AlphaFoldDB" id="A0A061QQM3"/>
<accession>A0A061QQM3</accession>
<protein>
    <submittedName>
        <fullName evidence="1">Uncharacterized protein</fullName>
    </submittedName>
</protein>
<gene>
    <name evidence="1" type="ORF">TSPGSL018_21822</name>
</gene>